<gene>
    <name evidence="2" type="ORF">SFSGTM_22890</name>
</gene>
<dbReference type="RefSeq" id="WP_162085343.1">
    <property type="nucleotide sequence ID" value="NZ_AP021881.1"/>
</dbReference>
<dbReference type="KEGG" id="sniv:SFSGTM_22890"/>
<evidence type="ECO:0008006" key="4">
    <source>
        <dbReference type="Google" id="ProtNLM"/>
    </source>
</evidence>
<dbReference type="Proteomes" id="UP000463939">
    <property type="component" value="Chromosome"/>
</dbReference>
<feature type="chain" id="PRO_5033045673" description="Minor pilin of type IV secretion complex, VirB5" evidence="1">
    <location>
        <begin position="26"/>
        <end position="220"/>
    </location>
</feature>
<name>A0A809RRT0_9PROT</name>
<evidence type="ECO:0000256" key="1">
    <source>
        <dbReference type="SAM" id="SignalP"/>
    </source>
</evidence>
<dbReference type="InterPro" id="IPR014158">
    <property type="entry name" value="T4SS_VirB5"/>
</dbReference>
<dbReference type="SUPFAM" id="SSF101082">
    <property type="entry name" value="Typo IV secretion system protein TraC"/>
    <property type="match status" value="1"/>
</dbReference>
<dbReference type="EMBL" id="AP021881">
    <property type="protein sequence ID" value="BBP01581.1"/>
    <property type="molecule type" value="Genomic_DNA"/>
</dbReference>
<dbReference type="InterPro" id="IPR023220">
    <property type="entry name" value="T4SS_VirB5-domain"/>
</dbReference>
<feature type="signal peptide" evidence="1">
    <location>
        <begin position="1"/>
        <end position="25"/>
    </location>
</feature>
<proteinExistence type="predicted"/>
<reference evidence="3" key="1">
    <citation type="submission" date="2019-11" db="EMBL/GenBank/DDBJ databases">
        <title>Isolation and characterization of a novel species in the genus Sulfuriferula.</title>
        <authorList>
            <person name="Mochizuki J."/>
            <person name="Kojima H."/>
            <person name="Fukui M."/>
        </authorList>
    </citation>
    <scope>NUCLEOTIDE SEQUENCE [LARGE SCALE GENOMIC DNA]</scope>
    <source>
        <strain evidence="3">SGTM</strain>
    </source>
</reference>
<keyword evidence="1" id="KW-0732">Signal</keyword>
<dbReference type="Pfam" id="PF07996">
    <property type="entry name" value="T4SS"/>
    <property type="match status" value="1"/>
</dbReference>
<keyword evidence="3" id="KW-1185">Reference proteome</keyword>
<sequence>MQIIKNSLIKFLLVLGLFASINAHAGIPVIDVTSVTIQQSQLAQAIQQVAAWAQQYQQMVAQYQQAVTMQTIASGSRGMGALPVAPSSSNLPSDWDSALATIKSSGTYATERAKFPTSQNTTLNAAFDQRAASKAAMTNFFALANARIQNVSNLMSQIDTATDPAAKNDLANRLINEQNSIAADKQVMSIIREKLAQDEETTSRAASSAVMCNEFRHAGC</sequence>
<accession>A0A809RRT0</accession>
<evidence type="ECO:0000313" key="3">
    <source>
        <dbReference type="Proteomes" id="UP000463939"/>
    </source>
</evidence>
<dbReference type="AlphaFoldDB" id="A0A809RRT0"/>
<protein>
    <recommendedName>
        <fullName evidence="4">Minor pilin of type IV secretion complex, VirB5</fullName>
    </recommendedName>
</protein>
<dbReference type="Gene3D" id="1.20.58.430">
    <property type="entry name" value="Type IV secretion system, VirB5-domain"/>
    <property type="match status" value="1"/>
</dbReference>
<organism evidence="2 3">
    <name type="scientific">Sulfuriferula nivalis</name>
    <dbReference type="NCBI Taxonomy" id="2675298"/>
    <lineage>
        <taxon>Bacteria</taxon>
        <taxon>Pseudomonadati</taxon>
        <taxon>Pseudomonadota</taxon>
        <taxon>Betaproteobacteria</taxon>
        <taxon>Nitrosomonadales</taxon>
        <taxon>Sulfuricellaceae</taxon>
        <taxon>Sulfuriferula</taxon>
    </lineage>
</organism>
<evidence type="ECO:0000313" key="2">
    <source>
        <dbReference type="EMBL" id="BBP01581.1"/>
    </source>
</evidence>